<protein>
    <recommendedName>
        <fullName evidence="2">DNA mismatch repair protein</fullName>
    </recommendedName>
</protein>
<reference evidence="1" key="3">
    <citation type="journal article" date="2005" name="Arch. Microbiol.">
        <title>Gene cloning, expression and functional characterization of a phosphopantetheinyl transferase from Vibrio anguillarum serotype O1.</title>
        <authorList>
            <person name="Liu Q."/>
            <person name="Ma Y."/>
            <person name="Zhou L."/>
            <person name="Zhang Y."/>
        </authorList>
    </citation>
    <scope>NUCLEOTIDE SEQUENCE</scope>
    <source>
        <plasmid evidence="1">pEIB1</plasmid>
    </source>
</reference>
<dbReference type="AlphaFoldDB" id="Q83XH9"/>
<dbReference type="EMBL" id="AY255699">
    <property type="protein sequence ID" value="AAO92390.1"/>
    <property type="molecule type" value="Genomic_DNA"/>
</dbReference>
<keyword evidence="1" id="KW-0614">Plasmid</keyword>
<reference evidence="1" key="1">
    <citation type="journal article" date="2003" name="Acta Biochim. Biophys. Sin.">
        <title>DNA sequencing of a plasmid with virulence from marine fish pathogen Vibrio anguillarum.</title>
        <authorList>
            <person name="Wu H.Z."/>
            <person name="Zhang H.Z."/>
            <person name="Lu C.X."/>
            <person name="Liang N."/>
            <person name="Jin H.Y."/>
            <person name="Ma Y."/>
            <person name="Zhang Y.X."/>
        </authorList>
    </citation>
    <scope>NUCLEOTIDE SEQUENCE</scope>
    <source>
        <plasmid evidence="1">pEIB1</plasmid>
    </source>
</reference>
<dbReference type="OMA" id="KWIKTHE"/>
<sequence length="343" mass="39640">MIMASTSSSSLTVINEEDRKNRFISSILFSRATIFHPASRLTSTMQSKLIEIAQSGGTDPNYPLESVNINSYGKNFRVDLHVDYLLQPHRDILETMLAYAQTIQLDDTSYDAGARLTWSQVYQTITDGDISDTQQDSFDSFIDRDATVLSMSMYELATRMGMATTRANYDQIERRITQLATAHLVINELDEEQNVVGKKPLEFVQDYRFYCDRSKFKTGRKNSKNLTNHVFLVPDMRLLQAIRDHGYYYRLEQHKMTNYSKPSVRSFLKYITTHKAEFLHNKKFEWALDSYIQSIASKVSHSFRSDLRKDLLANAVQIEKDFRLQFRDVGNGIQIFYIGEGES</sequence>
<organism evidence="1">
    <name type="scientific">Vibrio anguillarum</name>
    <name type="common">Listonella anguillarum</name>
    <dbReference type="NCBI Taxonomy" id="55601"/>
    <lineage>
        <taxon>Bacteria</taxon>
        <taxon>Pseudomonadati</taxon>
        <taxon>Pseudomonadota</taxon>
        <taxon>Gammaproteobacteria</taxon>
        <taxon>Vibrionales</taxon>
        <taxon>Vibrionaceae</taxon>
        <taxon>Vibrio</taxon>
    </lineage>
</organism>
<dbReference type="KEGG" id="vau:VANGNB10_67p051c"/>
<proteinExistence type="predicted"/>
<geneLocation type="plasmid" evidence="1">
    <name>pEIB1</name>
</geneLocation>
<reference evidence="1" key="2">
    <citation type="journal article" date="2004" name="Arch. Microbiol.">
        <title>Cloning, identification and expression of an entE homologue angE from Vibrio anguillarum serotype O1.</title>
        <authorList>
            <person name="Liu Q."/>
            <person name="Ma Y."/>
            <person name="Wu H."/>
            <person name="Shao M."/>
            <person name="Liu H."/>
            <person name="Zhang Y."/>
        </authorList>
    </citation>
    <scope>NUCLEOTIDE SEQUENCE</scope>
    <source>
        <plasmid evidence="1">pEIB1</plasmid>
    </source>
</reference>
<accession>Q83XH9</accession>
<gene>
    <name evidence="1" type="primary">JM36</name>
</gene>
<name>Q83XH9_VIBAN</name>
<evidence type="ECO:0008006" key="2">
    <source>
        <dbReference type="Google" id="ProtNLM"/>
    </source>
</evidence>
<evidence type="ECO:0000313" key="1">
    <source>
        <dbReference type="EMBL" id="AAO92390.1"/>
    </source>
</evidence>